<evidence type="ECO:0000313" key="2">
    <source>
        <dbReference type="Proteomes" id="UP001419268"/>
    </source>
</evidence>
<reference evidence="1 2" key="1">
    <citation type="submission" date="2024-01" db="EMBL/GenBank/DDBJ databases">
        <title>Genome assemblies of Stephania.</title>
        <authorList>
            <person name="Yang L."/>
        </authorList>
    </citation>
    <scope>NUCLEOTIDE SEQUENCE [LARGE SCALE GENOMIC DNA]</scope>
    <source>
        <strain evidence="1">JXDWG</strain>
        <tissue evidence="1">Leaf</tissue>
    </source>
</reference>
<comment type="caution">
    <text evidence="1">The sequence shown here is derived from an EMBL/GenBank/DDBJ whole genome shotgun (WGS) entry which is preliminary data.</text>
</comment>
<dbReference type="AlphaFoldDB" id="A0AAP0JTJ6"/>
<keyword evidence="2" id="KW-1185">Reference proteome</keyword>
<name>A0AAP0JTJ6_9MAGN</name>
<protein>
    <submittedName>
        <fullName evidence="1">Uncharacterized protein</fullName>
    </submittedName>
</protein>
<gene>
    <name evidence="1" type="ORF">Scep_009652</name>
</gene>
<accession>A0AAP0JTJ6</accession>
<evidence type="ECO:0000313" key="1">
    <source>
        <dbReference type="EMBL" id="KAK9139971.1"/>
    </source>
</evidence>
<dbReference type="EMBL" id="JBBNAG010000004">
    <property type="protein sequence ID" value="KAK9139971.1"/>
    <property type="molecule type" value="Genomic_DNA"/>
</dbReference>
<dbReference type="Proteomes" id="UP001419268">
    <property type="component" value="Unassembled WGS sequence"/>
</dbReference>
<proteinExistence type="predicted"/>
<sequence>MQQNEKIAPTFSKEFGKKKRTKRLAKLKHCKLDAKREQWLSQAKNKGFKEELSISGGPSIAVILAFGG</sequence>
<organism evidence="1 2">
    <name type="scientific">Stephania cephalantha</name>
    <dbReference type="NCBI Taxonomy" id="152367"/>
    <lineage>
        <taxon>Eukaryota</taxon>
        <taxon>Viridiplantae</taxon>
        <taxon>Streptophyta</taxon>
        <taxon>Embryophyta</taxon>
        <taxon>Tracheophyta</taxon>
        <taxon>Spermatophyta</taxon>
        <taxon>Magnoliopsida</taxon>
        <taxon>Ranunculales</taxon>
        <taxon>Menispermaceae</taxon>
        <taxon>Menispermoideae</taxon>
        <taxon>Cissampelideae</taxon>
        <taxon>Stephania</taxon>
    </lineage>
</organism>